<reference evidence="3 4" key="1">
    <citation type="submission" date="2019-04" db="EMBL/GenBank/DDBJ databases">
        <title>Lampropedia sp YIM MLB12 draf genome.</title>
        <authorList>
            <person name="Wang Y.-X."/>
        </authorList>
    </citation>
    <scope>NUCLEOTIDE SEQUENCE [LARGE SCALE GENOMIC DNA]</scope>
    <source>
        <strain evidence="3 4">YIM MLB12</strain>
    </source>
</reference>
<evidence type="ECO:0000313" key="4">
    <source>
        <dbReference type="Proteomes" id="UP000306236"/>
    </source>
</evidence>
<feature type="chain" id="PRO_5020827467" evidence="1">
    <location>
        <begin position="22"/>
        <end position="106"/>
    </location>
</feature>
<sequence>MTNRFLSAIALASVLGVTALASTGCAVARDQQTVGSYIDDATLTTQVKAKLAQSPDTSAMAISVETLNGEVQLSGFAKNAQEKARAGEIARSVDNVKGVKNNLTIR</sequence>
<dbReference type="InterPro" id="IPR014004">
    <property type="entry name" value="Transpt-assoc_nodulatn_dom_bac"/>
</dbReference>
<dbReference type="SMART" id="SM00749">
    <property type="entry name" value="BON"/>
    <property type="match status" value="1"/>
</dbReference>
<dbReference type="PANTHER" id="PTHR34606:SF16">
    <property type="entry name" value="BON DOMAIN-CONTAINING PROTEIN"/>
    <property type="match status" value="1"/>
</dbReference>
<keyword evidence="1" id="KW-0732">Signal</keyword>
<dbReference type="InterPro" id="IPR007055">
    <property type="entry name" value="BON_dom"/>
</dbReference>
<accession>A0A4S5BWX4</accession>
<name>A0A4S5BWX4_9BURK</name>
<dbReference type="Pfam" id="PF04972">
    <property type="entry name" value="BON"/>
    <property type="match status" value="1"/>
</dbReference>
<protein>
    <submittedName>
        <fullName evidence="3">BON domain-containing protein</fullName>
    </submittedName>
</protein>
<dbReference type="InterPro" id="IPR051686">
    <property type="entry name" value="Lipoprotein_DolP"/>
</dbReference>
<dbReference type="EMBL" id="SSWX01000006">
    <property type="protein sequence ID" value="THJ34528.1"/>
    <property type="molecule type" value="Genomic_DNA"/>
</dbReference>
<dbReference type="Gene3D" id="3.30.1340.30">
    <property type="match status" value="1"/>
</dbReference>
<feature type="domain" description="BON" evidence="2">
    <location>
        <begin position="39"/>
        <end position="106"/>
    </location>
</feature>
<organism evidence="3 4">
    <name type="scientific">Lampropedia aestuarii</name>
    <dbReference type="NCBI Taxonomy" id="2562762"/>
    <lineage>
        <taxon>Bacteria</taxon>
        <taxon>Pseudomonadati</taxon>
        <taxon>Pseudomonadota</taxon>
        <taxon>Betaproteobacteria</taxon>
        <taxon>Burkholderiales</taxon>
        <taxon>Comamonadaceae</taxon>
        <taxon>Lampropedia</taxon>
    </lineage>
</organism>
<evidence type="ECO:0000256" key="1">
    <source>
        <dbReference type="SAM" id="SignalP"/>
    </source>
</evidence>
<gene>
    <name evidence="3" type="ORF">E8K88_05915</name>
</gene>
<dbReference type="PROSITE" id="PS50914">
    <property type="entry name" value="BON"/>
    <property type="match status" value="1"/>
</dbReference>
<dbReference type="PANTHER" id="PTHR34606">
    <property type="entry name" value="BON DOMAIN-CONTAINING PROTEIN"/>
    <property type="match status" value="1"/>
</dbReference>
<evidence type="ECO:0000259" key="2">
    <source>
        <dbReference type="PROSITE" id="PS50914"/>
    </source>
</evidence>
<dbReference type="OrthoDB" id="7360581at2"/>
<comment type="caution">
    <text evidence="3">The sequence shown here is derived from an EMBL/GenBank/DDBJ whole genome shotgun (WGS) entry which is preliminary data.</text>
</comment>
<dbReference type="RefSeq" id="WP_136405738.1">
    <property type="nucleotide sequence ID" value="NZ_JARXRQ010000009.1"/>
</dbReference>
<proteinExistence type="predicted"/>
<evidence type="ECO:0000313" key="3">
    <source>
        <dbReference type="EMBL" id="THJ34528.1"/>
    </source>
</evidence>
<feature type="signal peptide" evidence="1">
    <location>
        <begin position="1"/>
        <end position="21"/>
    </location>
</feature>
<dbReference type="Proteomes" id="UP000306236">
    <property type="component" value="Unassembled WGS sequence"/>
</dbReference>
<dbReference type="AlphaFoldDB" id="A0A4S5BWX4"/>
<dbReference type="PROSITE" id="PS51257">
    <property type="entry name" value="PROKAR_LIPOPROTEIN"/>
    <property type="match status" value="1"/>
</dbReference>
<keyword evidence="4" id="KW-1185">Reference proteome</keyword>